<dbReference type="EMBL" id="FOVJ01000002">
    <property type="protein sequence ID" value="SFN67564.1"/>
    <property type="molecule type" value="Genomic_DNA"/>
</dbReference>
<comment type="similarity">
    <text evidence="1">Belongs to the DNA polymerase type-Y family.</text>
</comment>
<organism evidence="4 5">
    <name type="scientific">Nitrosospira briensis</name>
    <dbReference type="NCBI Taxonomy" id="35799"/>
    <lineage>
        <taxon>Bacteria</taxon>
        <taxon>Pseudomonadati</taxon>
        <taxon>Pseudomonadota</taxon>
        <taxon>Betaproteobacteria</taxon>
        <taxon>Nitrosomonadales</taxon>
        <taxon>Nitrosomonadaceae</taxon>
        <taxon>Nitrosospira</taxon>
    </lineage>
</organism>
<name>A0A1I5AYL9_9PROT</name>
<evidence type="ECO:0000256" key="1">
    <source>
        <dbReference type="ARBA" id="ARBA00010945"/>
    </source>
</evidence>
<accession>A0A1I5AYL9</accession>
<evidence type="ECO:0000259" key="3">
    <source>
        <dbReference type="Pfam" id="PF00817"/>
    </source>
</evidence>
<feature type="domain" description="UmuC" evidence="3">
    <location>
        <begin position="30"/>
        <end position="149"/>
    </location>
</feature>
<evidence type="ECO:0000313" key="4">
    <source>
        <dbReference type="EMBL" id="SFN67564.1"/>
    </source>
</evidence>
<dbReference type="SUPFAM" id="SSF56672">
    <property type="entry name" value="DNA/RNA polymerases"/>
    <property type="match status" value="1"/>
</dbReference>
<dbReference type="Gene3D" id="3.30.70.270">
    <property type="match status" value="1"/>
</dbReference>
<dbReference type="OrthoDB" id="625722at2"/>
<dbReference type="STRING" id="1266925.GCA_000619905_01449"/>
<proteinExistence type="inferred from homology"/>
<dbReference type="GO" id="GO:0006281">
    <property type="term" value="P:DNA repair"/>
    <property type="evidence" value="ECO:0007669"/>
    <property type="project" value="InterPro"/>
</dbReference>
<dbReference type="PANTHER" id="PTHR35369">
    <property type="entry name" value="BLR3025 PROTEIN-RELATED"/>
    <property type="match status" value="1"/>
</dbReference>
<dbReference type="CDD" id="cd03468">
    <property type="entry name" value="PolY_like"/>
    <property type="match status" value="1"/>
</dbReference>
<evidence type="ECO:0000313" key="5">
    <source>
        <dbReference type="Proteomes" id="UP000183107"/>
    </source>
</evidence>
<protein>
    <submittedName>
        <fullName evidence="4">Protein ImuB</fullName>
    </submittedName>
</protein>
<sequence length="504" mass="55955">MLWIALHCPTLSLDWIERRFPAALIPAMAVTVRKGNQIYIQQANKPAQQQGVIAHQSLASALSLFPHLVVVEHDPNEEKKALREAAYAALRFTPSIVMQGSGLIAEVSASLKLFGGLKKLCQLLNRAVAAQGLQLCAGVAPAAGGAWLLARSASPQTVINGAGAKFRSLLDSLPVSLLESAQPHLEVIHGIGCKTLAELQQLPRGGIARRFGPDLLSELDRAYGDSPDPRKWLEVPEYFRQKMRLMAQVESAELLLVPVQRMIEQMCGWLASRHAAVSAFSFVLHHEYSLRQPHKSTPINIRLSGQSSDSRHLMILLRERLERTKIFAPVCELELAADEVTAGDDANLELFPTAQSESTSLNRFIEKLCSRLGPPAITGLKLVSDYRPECSQRFELLETDGMNGLRESPRETIPKELVRPAWLMDPPLELRVQRRQPVYGSPLKLIEGPERIEAGWWDDAGIARDYFIAENESGQLLWIYCEAVAAEKGKKEENKSWYLQGLFG</sequence>
<dbReference type="InterPro" id="IPR001126">
    <property type="entry name" value="UmuC"/>
</dbReference>
<gene>
    <name evidence="4" type="ORF">SAMN05216386_1589</name>
</gene>
<dbReference type="PANTHER" id="PTHR35369:SF2">
    <property type="entry name" value="BLR3025 PROTEIN"/>
    <property type="match status" value="1"/>
</dbReference>
<dbReference type="Proteomes" id="UP000183107">
    <property type="component" value="Unassembled WGS sequence"/>
</dbReference>
<dbReference type="InterPro" id="IPR050356">
    <property type="entry name" value="SulA_CellDiv_inhibitor"/>
</dbReference>
<evidence type="ECO:0000256" key="2">
    <source>
        <dbReference type="ARBA" id="ARBA00022763"/>
    </source>
</evidence>
<dbReference type="RefSeq" id="WP_074796345.1">
    <property type="nucleotide sequence ID" value="NZ_FOVJ01000002.1"/>
</dbReference>
<dbReference type="Gene3D" id="3.40.1170.60">
    <property type="match status" value="1"/>
</dbReference>
<dbReference type="InterPro" id="IPR043502">
    <property type="entry name" value="DNA/RNA_pol_sf"/>
</dbReference>
<dbReference type="InterPro" id="IPR043128">
    <property type="entry name" value="Rev_trsase/Diguanyl_cyclase"/>
</dbReference>
<reference evidence="5" key="1">
    <citation type="submission" date="2016-10" db="EMBL/GenBank/DDBJ databases">
        <authorList>
            <person name="Varghese N."/>
        </authorList>
    </citation>
    <scope>NUCLEOTIDE SEQUENCE [LARGE SCALE GENOMIC DNA]</scope>
    <source>
        <strain evidence="5">Nsp8</strain>
    </source>
</reference>
<dbReference type="Pfam" id="PF00817">
    <property type="entry name" value="IMS"/>
    <property type="match status" value="1"/>
</dbReference>
<dbReference type="AlphaFoldDB" id="A0A1I5AYL9"/>
<keyword evidence="5" id="KW-1185">Reference proteome</keyword>
<keyword evidence="2" id="KW-0227">DNA damage</keyword>